<dbReference type="InterPro" id="IPR031424">
    <property type="entry name" value="QVR-like"/>
</dbReference>
<dbReference type="GO" id="GO:0032222">
    <property type="term" value="P:regulation of synaptic transmission, cholinergic"/>
    <property type="evidence" value="ECO:0007669"/>
    <property type="project" value="InterPro"/>
</dbReference>
<keyword evidence="8" id="KW-0449">Lipoprotein</keyword>
<keyword evidence="6 9" id="KW-0472">Membrane</keyword>
<dbReference type="Pfam" id="PF17064">
    <property type="entry name" value="QVR"/>
    <property type="match status" value="1"/>
</dbReference>
<dbReference type="GO" id="GO:0030431">
    <property type="term" value="P:sleep"/>
    <property type="evidence" value="ECO:0007669"/>
    <property type="project" value="InterPro"/>
</dbReference>
<dbReference type="AlphaFoldDB" id="A0A9P0ACV3"/>
<evidence type="ECO:0000256" key="3">
    <source>
        <dbReference type="ARBA" id="ARBA00022692"/>
    </source>
</evidence>
<keyword evidence="2" id="KW-0336">GPI-anchor</keyword>
<name>A0A9P0ACV3_BEMTA</name>
<organism evidence="11 12">
    <name type="scientific">Bemisia tabaci</name>
    <name type="common">Sweetpotato whitefly</name>
    <name type="synonym">Aleurodes tabaci</name>
    <dbReference type="NCBI Taxonomy" id="7038"/>
    <lineage>
        <taxon>Eukaryota</taxon>
        <taxon>Metazoa</taxon>
        <taxon>Ecdysozoa</taxon>
        <taxon>Arthropoda</taxon>
        <taxon>Hexapoda</taxon>
        <taxon>Insecta</taxon>
        <taxon>Pterygota</taxon>
        <taxon>Neoptera</taxon>
        <taxon>Paraneoptera</taxon>
        <taxon>Hemiptera</taxon>
        <taxon>Sternorrhyncha</taxon>
        <taxon>Aleyrodoidea</taxon>
        <taxon>Aleyrodidae</taxon>
        <taxon>Aleyrodinae</taxon>
        <taxon>Bemisia</taxon>
    </lineage>
</organism>
<dbReference type="Proteomes" id="UP001152759">
    <property type="component" value="Chromosome 5"/>
</dbReference>
<keyword evidence="7" id="KW-0325">Glycoprotein</keyword>
<keyword evidence="4 10" id="KW-0732">Signal</keyword>
<dbReference type="PANTHER" id="PTHR33562:SF27">
    <property type="entry name" value="PROTEIN QUIVER"/>
    <property type="match status" value="1"/>
</dbReference>
<sequence>MINHYSILIIVLINLALYHQSTATRCYECSSAQNPKEDTCGAYKDFEKEKHIPVECTSDESHTPGTFCMKITKQGPRGFIWDGRWRQVIRRCGSVAENGVTGVCNWGVQENGVYWEECYCSDDSCNGTSAVQPKFLALISCILFGLFSKLLISSAILGV</sequence>
<evidence type="ECO:0000256" key="4">
    <source>
        <dbReference type="ARBA" id="ARBA00022729"/>
    </source>
</evidence>
<evidence type="ECO:0000256" key="8">
    <source>
        <dbReference type="ARBA" id="ARBA00023288"/>
    </source>
</evidence>
<evidence type="ECO:0000313" key="12">
    <source>
        <dbReference type="Proteomes" id="UP001152759"/>
    </source>
</evidence>
<evidence type="ECO:0000256" key="6">
    <source>
        <dbReference type="ARBA" id="ARBA00023136"/>
    </source>
</evidence>
<evidence type="ECO:0000256" key="9">
    <source>
        <dbReference type="SAM" id="Phobius"/>
    </source>
</evidence>
<evidence type="ECO:0000256" key="5">
    <source>
        <dbReference type="ARBA" id="ARBA00022989"/>
    </source>
</evidence>
<dbReference type="PANTHER" id="PTHR33562">
    <property type="entry name" value="ATILLA, ISOFORM B-RELATED-RELATED"/>
    <property type="match status" value="1"/>
</dbReference>
<feature type="signal peptide" evidence="10">
    <location>
        <begin position="1"/>
        <end position="23"/>
    </location>
</feature>
<evidence type="ECO:0000256" key="7">
    <source>
        <dbReference type="ARBA" id="ARBA00023180"/>
    </source>
</evidence>
<comment type="subcellular location">
    <subcellularLocation>
        <location evidence="1">Membrane</location>
        <topology evidence="1">Lipid-anchor</topology>
        <topology evidence="1">GPI-anchor</topology>
    </subcellularLocation>
</comment>
<gene>
    <name evidence="11" type="ORF">BEMITA_LOCUS8713</name>
</gene>
<evidence type="ECO:0000256" key="10">
    <source>
        <dbReference type="SAM" id="SignalP"/>
    </source>
</evidence>
<dbReference type="InterPro" id="IPR050975">
    <property type="entry name" value="Sleep_regulator"/>
</dbReference>
<keyword evidence="5 9" id="KW-1133">Transmembrane helix</keyword>
<proteinExistence type="predicted"/>
<dbReference type="EMBL" id="OU963866">
    <property type="protein sequence ID" value="CAH0389938.1"/>
    <property type="molecule type" value="Genomic_DNA"/>
</dbReference>
<feature type="chain" id="PRO_5040205098" description="Protein sleepless" evidence="10">
    <location>
        <begin position="24"/>
        <end position="159"/>
    </location>
</feature>
<keyword evidence="3 9" id="KW-0812">Transmembrane</keyword>
<accession>A0A9P0ACV3</accession>
<evidence type="ECO:0000256" key="2">
    <source>
        <dbReference type="ARBA" id="ARBA00022622"/>
    </source>
</evidence>
<dbReference type="GO" id="GO:0098552">
    <property type="term" value="C:side of membrane"/>
    <property type="evidence" value="ECO:0007669"/>
    <property type="project" value="UniProtKB-KW"/>
</dbReference>
<feature type="transmembrane region" description="Helical" evidence="9">
    <location>
        <begin position="135"/>
        <end position="157"/>
    </location>
</feature>
<keyword evidence="12" id="KW-1185">Reference proteome</keyword>
<protein>
    <recommendedName>
        <fullName evidence="13">Protein sleepless</fullName>
    </recommendedName>
</protein>
<evidence type="ECO:0000256" key="1">
    <source>
        <dbReference type="ARBA" id="ARBA00004589"/>
    </source>
</evidence>
<reference evidence="11" key="1">
    <citation type="submission" date="2021-12" db="EMBL/GenBank/DDBJ databases">
        <authorList>
            <person name="King R."/>
        </authorList>
    </citation>
    <scope>NUCLEOTIDE SEQUENCE</scope>
</reference>
<evidence type="ECO:0008006" key="13">
    <source>
        <dbReference type="Google" id="ProtNLM"/>
    </source>
</evidence>
<evidence type="ECO:0000313" key="11">
    <source>
        <dbReference type="EMBL" id="CAH0389938.1"/>
    </source>
</evidence>
<dbReference type="KEGG" id="btab:109042173"/>